<accession>A0A6S4GRX8</accession>
<feature type="compositionally biased region" description="Low complexity" evidence="1">
    <location>
        <begin position="62"/>
        <end position="78"/>
    </location>
</feature>
<sequence length="427" mass="45447">MTDIDFDELDRAVNSLMSKQQEKNSVDAEVKHDVETPSVEENKTIETSTVGSSFAPPVTPFAPALDSPSSNSNSLVSSAEPKSEQQSPQDSLVEKPEIISAPAATVAPSSTLDQTPDSTPKENKTSPVIARRPTGRFMDVVRPSSVNNIQKSASSAPSRTGVSIQPSADLVDVVNMTGSTSPVEEELSAVDNQLDSLDDAPDLEDIQNESALAAIEDAPVEELSLTDKIAQSLSESNDSVASPIAEPLESPFIANVEVEKRPLGAVDQSSIESESGVEEDELESGSVGLEDMKLSHQYNSDLSNYTMDKEALSETPDSMMDLSPEIIAIEEAGIPGVSEMNEVADSESNMQPSSPASRSNDTPQQYSSENEMVDSEPAPMFAAVSTEVKPPRSEEKKKTGLLTLLLIILFLVVGVAGGAVSYFLLIK</sequence>
<feature type="compositionally biased region" description="Low complexity" evidence="1">
    <location>
        <begin position="100"/>
        <end position="111"/>
    </location>
</feature>
<keyword evidence="4" id="KW-1185">Reference proteome</keyword>
<dbReference type="Proteomes" id="UP000030902">
    <property type="component" value="Chromosome"/>
</dbReference>
<evidence type="ECO:0000256" key="2">
    <source>
        <dbReference type="SAM" id="Phobius"/>
    </source>
</evidence>
<dbReference type="KEGG" id="sox:TM7x_02885"/>
<dbReference type="RefSeq" id="WP_039327691.1">
    <property type="nucleotide sequence ID" value="NZ_CP007496.1"/>
</dbReference>
<feature type="region of interest" description="Disordered" evidence="1">
    <location>
        <begin position="17"/>
        <end position="137"/>
    </location>
</feature>
<feature type="region of interest" description="Disordered" evidence="1">
    <location>
        <begin position="343"/>
        <end position="379"/>
    </location>
</feature>
<protein>
    <submittedName>
        <fullName evidence="3">Uncharacterized protein</fullName>
    </submittedName>
</protein>
<feature type="region of interest" description="Disordered" evidence="1">
    <location>
        <begin position="261"/>
        <end position="291"/>
    </location>
</feature>
<dbReference type="EMBL" id="CP007496">
    <property type="protein sequence ID" value="AJA06886.1"/>
    <property type="molecule type" value="Genomic_DNA"/>
</dbReference>
<keyword evidence="2" id="KW-0472">Membrane</keyword>
<feature type="transmembrane region" description="Helical" evidence="2">
    <location>
        <begin position="401"/>
        <end position="425"/>
    </location>
</feature>
<evidence type="ECO:0000313" key="4">
    <source>
        <dbReference type="Proteomes" id="UP000030902"/>
    </source>
</evidence>
<organism evidence="3 4">
    <name type="scientific">Candidatus Nanosynbacter lyticus</name>
    <dbReference type="NCBI Taxonomy" id="2093824"/>
    <lineage>
        <taxon>Bacteria</taxon>
        <taxon>Candidatus Saccharimonadota</taxon>
        <taxon>Candidatus Saccharimonadia</taxon>
        <taxon>Candidatus Nanosynbacterales</taxon>
        <taxon>Candidatus Nanosynbacteraceae</taxon>
        <taxon>Candidatus Nanosynbacter</taxon>
    </lineage>
</organism>
<keyword evidence="2" id="KW-1133">Transmembrane helix</keyword>
<evidence type="ECO:0000256" key="1">
    <source>
        <dbReference type="SAM" id="MobiDB-lite"/>
    </source>
</evidence>
<evidence type="ECO:0000313" key="3">
    <source>
        <dbReference type="EMBL" id="AJA06886.1"/>
    </source>
</evidence>
<feature type="compositionally biased region" description="Polar residues" evidence="1">
    <location>
        <begin position="346"/>
        <end position="370"/>
    </location>
</feature>
<gene>
    <name evidence="3" type="ORF">TM7x_02885</name>
</gene>
<reference evidence="3 4" key="1">
    <citation type="journal article" date="2015" name="Proc. Natl. Acad. Sci. U.S.A.">
        <title>Cultivation of a human-associated TM7 phylotype reveals a reduced genome and epibiotic parasitic lifestyle.</title>
        <authorList>
            <person name="He X."/>
            <person name="McLean J.S."/>
            <person name="Edlund A."/>
            <person name="Yooseph S."/>
            <person name="Hall A.P."/>
            <person name="Liu S.Y."/>
            <person name="Dorrestein P.C."/>
            <person name="Esquenazi E."/>
            <person name="Hunter R.C."/>
            <person name="Cheng G."/>
            <person name="Nelson K.E."/>
            <person name="Lux R."/>
            <person name="Shi W."/>
        </authorList>
    </citation>
    <scope>NUCLEOTIDE SEQUENCE [LARGE SCALE GENOMIC DNA]</scope>
    <source>
        <strain evidence="3 4">TM7x</strain>
    </source>
</reference>
<proteinExistence type="predicted"/>
<dbReference type="AlphaFoldDB" id="A0A6S4GRX8"/>
<name>A0A6S4GRX8_9BACT</name>
<keyword evidence="2" id="KW-0812">Transmembrane</keyword>
<feature type="compositionally biased region" description="Basic and acidic residues" evidence="1">
    <location>
        <begin position="20"/>
        <end position="44"/>
    </location>
</feature>